<comment type="pathway">
    <text evidence="6">Protein modification; protein glycosylation.</text>
</comment>
<dbReference type="OrthoDB" id="302705at2759"/>
<dbReference type="SMART" id="SM00014">
    <property type="entry name" value="acidPPc"/>
    <property type="match status" value="1"/>
</dbReference>
<evidence type="ECO:0000256" key="2">
    <source>
        <dbReference type="ARBA" id="ARBA00022692"/>
    </source>
</evidence>
<dbReference type="PANTHER" id="PTHR11247:SF1">
    <property type="entry name" value="DOLICHYLDIPHOSPHATASE 1"/>
    <property type="match status" value="1"/>
</dbReference>
<proteinExistence type="inferred from homology"/>
<dbReference type="UniPathway" id="UPA00378"/>
<dbReference type="InterPro" id="IPR036938">
    <property type="entry name" value="PAP2/HPO_sf"/>
</dbReference>
<keyword evidence="6" id="KW-0256">Endoplasmic reticulum</keyword>
<evidence type="ECO:0000256" key="6">
    <source>
        <dbReference type="RuleBase" id="RU367078"/>
    </source>
</evidence>
<comment type="catalytic activity">
    <reaction evidence="6">
        <text>a di-trans,poly-cis-dolichyl diphosphate + H2O = a di-trans,poly-cis-dolichyl phosphate + phosphate + H(+)</text>
        <dbReference type="Rhea" id="RHEA:14385"/>
        <dbReference type="Rhea" id="RHEA-COMP:19498"/>
        <dbReference type="Rhea" id="RHEA-COMP:19506"/>
        <dbReference type="ChEBI" id="CHEBI:15377"/>
        <dbReference type="ChEBI" id="CHEBI:15378"/>
        <dbReference type="ChEBI" id="CHEBI:43474"/>
        <dbReference type="ChEBI" id="CHEBI:57497"/>
        <dbReference type="ChEBI" id="CHEBI:57683"/>
        <dbReference type="EC" id="3.6.1.43"/>
    </reaction>
</comment>
<comment type="similarity">
    <text evidence="6">Belongs to the dolichyldiphosphatase family.</text>
</comment>
<accession>U4LJZ9</accession>
<dbReference type="GO" id="GO:0008610">
    <property type="term" value="P:lipid biosynthetic process"/>
    <property type="evidence" value="ECO:0007669"/>
    <property type="project" value="TreeGrafter"/>
</dbReference>
<organism evidence="8 9">
    <name type="scientific">Pyronema omphalodes (strain CBS 100304)</name>
    <name type="common">Pyronema confluens</name>
    <dbReference type="NCBI Taxonomy" id="1076935"/>
    <lineage>
        <taxon>Eukaryota</taxon>
        <taxon>Fungi</taxon>
        <taxon>Dikarya</taxon>
        <taxon>Ascomycota</taxon>
        <taxon>Pezizomycotina</taxon>
        <taxon>Pezizomycetes</taxon>
        <taxon>Pezizales</taxon>
        <taxon>Pyronemataceae</taxon>
        <taxon>Pyronema</taxon>
    </lineage>
</organism>
<dbReference type="CDD" id="cd03382">
    <property type="entry name" value="PAP2_dolichyldiphosphatase"/>
    <property type="match status" value="1"/>
</dbReference>
<evidence type="ECO:0000259" key="7">
    <source>
        <dbReference type="SMART" id="SM00014"/>
    </source>
</evidence>
<dbReference type="EC" id="3.6.1.43" evidence="6"/>
<feature type="transmembrane region" description="Helical" evidence="6">
    <location>
        <begin position="96"/>
        <end position="115"/>
    </location>
</feature>
<feature type="transmembrane region" description="Helical" evidence="6">
    <location>
        <begin position="127"/>
        <end position="148"/>
    </location>
</feature>
<dbReference type="InterPro" id="IPR000326">
    <property type="entry name" value="PAP2/HPO"/>
</dbReference>
<evidence type="ECO:0000313" key="8">
    <source>
        <dbReference type="EMBL" id="CCX13021.1"/>
    </source>
</evidence>
<comment type="subcellular location">
    <subcellularLocation>
        <location evidence="6">Endoplasmic reticulum membrane</location>
        <topology evidence="6">Multi-pass membrane protein</topology>
    </subcellularLocation>
    <subcellularLocation>
        <location evidence="1">Membrane</location>
        <topology evidence="1">Multi-pass membrane protein</topology>
    </subcellularLocation>
</comment>
<dbReference type="InterPro" id="IPR039667">
    <property type="entry name" value="Dolichyldiphosphatase_PAP2"/>
</dbReference>
<feature type="domain" description="Phosphatidic acid phosphatase type 2/haloperoxidase" evidence="7">
    <location>
        <begin position="55"/>
        <end position="169"/>
    </location>
</feature>
<dbReference type="EMBL" id="HF935761">
    <property type="protein sequence ID" value="CCX13021.1"/>
    <property type="molecule type" value="Genomic_DNA"/>
</dbReference>
<dbReference type="OMA" id="VYATLIW"/>
<evidence type="ECO:0000256" key="1">
    <source>
        <dbReference type="ARBA" id="ARBA00004141"/>
    </source>
</evidence>
<feature type="transmembrane region" description="Helical" evidence="6">
    <location>
        <begin position="28"/>
        <end position="49"/>
    </location>
</feature>
<dbReference type="Proteomes" id="UP000018144">
    <property type="component" value="Unassembled WGS sequence"/>
</dbReference>
<dbReference type="GO" id="GO:0005789">
    <property type="term" value="C:endoplasmic reticulum membrane"/>
    <property type="evidence" value="ECO:0007669"/>
    <property type="project" value="UniProtKB-SubCell"/>
</dbReference>
<comment type="function">
    <text evidence="6">Required for efficient N-glycosylation. Necessary for maintaining optimal levels of dolichol-linked oligosaccharides. Hydrolyzes dolichyl pyrophosphate at a very high rate and dolichyl monophosphate at a much lower rate. Does not act on phosphatidate.</text>
</comment>
<dbReference type="eggNOG" id="KOG3146">
    <property type="taxonomic scope" value="Eukaryota"/>
</dbReference>
<evidence type="ECO:0000313" key="9">
    <source>
        <dbReference type="Proteomes" id="UP000018144"/>
    </source>
</evidence>
<name>U4LJZ9_PYROM</name>
<dbReference type="STRING" id="1076935.U4LJZ9"/>
<keyword evidence="2 6" id="KW-0812">Transmembrane</keyword>
<dbReference type="SUPFAM" id="SSF48317">
    <property type="entry name" value="Acid phosphatase/Vanadium-dependent haloperoxidase"/>
    <property type="match status" value="1"/>
</dbReference>
<keyword evidence="9" id="KW-1185">Reference proteome</keyword>
<evidence type="ECO:0000256" key="4">
    <source>
        <dbReference type="ARBA" id="ARBA00022989"/>
    </source>
</evidence>
<dbReference type="Gene3D" id="1.20.144.10">
    <property type="entry name" value="Phosphatidic acid phosphatase type 2/haloperoxidase"/>
    <property type="match status" value="1"/>
</dbReference>
<protein>
    <recommendedName>
        <fullName evidence="6">Dolichyldiphosphatase</fullName>
        <ecNumber evidence="6">3.6.1.43</ecNumber>
    </recommendedName>
</protein>
<reference evidence="8 9" key="1">
    <citation type="journal article" date="2013" name="PLoS Genet.">
        <title>The genome and development-dependent transcriptomes of Pyronema confluens: a window into fungal evolution.</title>
        <authorList>
            <person name="Traeger S."/>
            <person name="Altegoer F."/>
            <person name="Freitag M."/>
            <person name="Gabaldon T."/>
            <person name="Kempken F."/>
            <person name="Kumar A."/>
            <person name="Marcet-Houben M."/>
            <person name="Poggeler S."/>
            <person name="Stajich J.E."/>
            <person name="Nowrousian M."/>
        </authorList>
    </citation>
    <scope>NUCLEOTIDE SEQUENCE [LARGE SCALE GENOMIC DNA]</scope>
    <source>
        <strain evidence="9">CBS 100304</strain>
        <tissue evidence="8">Vegetative mycelium</tissue>
    </source>
</reference>
<sequence>MSSPVEPPLASLSLTHVYYNPNDHLSLLSAWLALLPQAMMVVYATTIFCTRELECLLMFAGQLSCELVNFVLKRVVREERPKLLHGKGYGMPSSHAQFSSYFFLYLTLLLLLRNLGGLRLPNWRRYFYVFAALIGSVSVAVSRIYLNYHTPKQVVVGYLAGLGWAMVWFIAVRIGREMKVAGRTGREWALWMGEYLWVRDRCLGEDLIVEGWEAAQVREKKKL</sequence>
<evidence type="ECO:0000256" key="5">
    <source>
        <dbReference type="ARBA" id="ARBA00023136"/>
    </source>
</evidence>
<evidence type="ECO:0000256" key="3">
    <source>
        <dbReference type="ARBA" id="ARBA00022801"/>
    </source>
</evidence>
<dbReference type="GO" id="GO:0006487">
    <property type="term" value="P:protein N-linked glycosylation"/>
    <property type="evidence" value="ECO:0007669"/>
    <property type="project" value="UniProtKB-UniRule"/>
</dbReference>
<dbReference type="AlphaFoldDB" id="U4LJZ9"/>
<gene>
    <name evidence="8" type="ORF">PCON_12614</name>
</gene>
<dbReference type="Pfam" id="PF01569">
    <property type="entry name" value="PAP2"/>
    <property type="match status" value="1"/>
</dbReference>
<feature type="transmembrane region" description="Helical" evidence="6">
    <location>
        <begin position="154"/>
        <end position="174"/>
    </location>
</feature>
<dbReference type="GO" id="GO:0047874">
    <property type="term" value="F:dolichyldiphosphatase activity"/>
    <property type="evidence" value="ECO:0007669"/>
    <property type="project" value="UniProtKB-UniRule"/>
</dbReference>
<keyword evidence="5 6" id="KW-0472">Membrane</keyword>
<keyword evidence="4 6" id="KW-1133">Transmembrane helix</keyword>
<keyword evidence="3 6" id="KW-0378">Hydrolase</keyword>
<dbReference type="PANTHER" id="PTHR11247">
    <property type="entry name" value="PALMITOYL-PROTEIN THIOESTERASE/DOLICHYLDIPHOSPHATASE 1"/>
    <property type="match status" value="1"/>
</dbReference>